<evidence type="ECO:0000256" key="1">
    <source>
        <dbReference type="ARBA" id="ARBA00022679"/>
    </source>
</evidence>
<evidence type="ECO:0000256" key="3">
    <source>
        <dbReference type="ARBA" id="ARBA00022777"/>
    </source>
</evidence>
<keyword evidence="6" id="KW-0723">Serine/threonine-protein kinase</keyword>
<dbReference type="PROSITE" id="PS50011">
    <property type="entry name" value="PROTEIN_KINASE_DOM"/>
    <property type="match status" value="1"/>
</dbReference>
<evidence type="ECO:0000259" key="7">
    <source>
        <dbReference type="PROSITE" id="PS50011"/>
    </source>
</evidence>
<accession>A0A5J5A5H2</accession>
<dbReference type="OrthoDB" id="25592at2759"/>
<keyword evidence="3" id="KW-0418">Kinase</keyword>
<dbReference type="PROSITE" id="PS00107">
    <property type="entry name" value="PROTEIN_KINASE_ATP"/>
    <property type="match status" value="1"/>
</dbReference>
<dbReference type="Proteomes" id="UP000325577">
    <property type="component" value="Linkage Group LG3"/>
</dbReference>
<gene>
    <name evidence="8" type="ORF">F0562_007565</name>
</gene>
<evidence type="ECO:0000256" key="4">
    <source>
        <dbReference type="ARBA" id="ARBA00022840"/>
    </source>
</evidence>
<dbReference type="PROSITE" id="PS00108">
    <property type="entry name" value="PROTEIN_KINASE_ST"/>
    <property type="match status" value="1"/>
</dbReference>
<dbReference type="GO" id="GO:0007165">
    <property type="term" value="P:signal transduction"/>
    <property type="evidence" value="ECO:0007669"/>
    <property type="project" value="TreeGrafter"/>
</dbReference>
<evidence type="ECO:0000313" key="9">
    <source>
        <dbReference type="Proteomes" id="UP000325577"/>
    </source>
</evidence>
<protein>
    <recommendedName>
        <fullName evidence="7">Protein kinase domain-containing protein</fullName>
    </recommendedName>
</protein>
<reference evidence="8 9" key="1">
    <citation type="submission" date="2019-09" db="EMBL/GenBank/DDBJ databases">
        <title>A chromosome-level genome assembly of the Chinese tupelo Nyssa sinensis.</title>
        <authorList>
            <person name="Yang X."/>
            <person name="Kang M."/>
            <person name="Yang Y."/>
            <person name="Xiong H."/>
            <person name="Wang M."/>
            <person name="Zhang Z."/>
            <person name="Wang Z."/>
            <person name="Wu H."/>
            <person name="Ma T."/>
            <person name="Liu J."/>
            <person name="Xi Z."/>
        </authorList>
    </citation>
    <scope>NUCLEOTIDE SEQUENCE [LARGE SCALE GENOMIC DNA]</scope>
    <source>
        <strain evidence="8">J267</strain>
        <tissue evidence="8">Leaf</tissue>
    </source>
</reference>
<keyword evidence="4 5" id="KW-0067">ATP-binding</keyword>
<evidence type="ECO:0000313" key="8">
    <source>
        <dbReference type="EMBL" id="KAA8525710.1"/>
    </source>
</evidence>
<dbReference type="GO" id="GO:0004674">
    <property type="term" value="F:protein serine/threonine kinase activity"/>
    <property type="evidence" value="ECO:0007669"/>
    <property type="project" value="UniProtKB-KW"/>
</dbReference>
<sequence>MWKRGRRLGRGSYGVVSLVESNHEGGGFDHHLPSVMAVKSAEISKAHSIQKEKELLQRFEGCPYIISCFGDDFTIEDGVELYNILLEFASGGSLADRIRERSGDQGLNEYEVRRYTHSVLKGLSYIHMHGYVHCDIKPHNILLVGDWSSTSSLIPRLKRDEEIAKIADFGLAKKVVGNGKKKGQRGKPPWKCGPNSEICNLLFRISFTEELPEIPKKGVSKEAEDFLKKCLVRDPKSRWTAHMLLDHPFVSSIEERYGICKKRKRREDIDEEQQQASISGSETTFGMQHVYQRYWGKKRILAMSYSGEAIPLGLL</sequence>
<evidence type="ECO:0000256" key="2">
    <source>
        <dbReference type="ARBA" id="ARBA00022741"/>
    </source>
</evidence>
<keyword evidence="2 5" id="KW-0547">Nucleotide-binding</keyword>
<evidence type="ECO:0000256" key="6">
    <source>
        <dbReference type="RuleBase" id="RU000304"/>
    </source>
</evidence>
<comment type="similarity">
    <text evidence="6">Belongs to the protein kinase superfamily.</text>
</comment>
<feature type="binding site" evidence="5">
    <location>
        <position position="39"/>
    </location>
    <ligand>
        <name>ATP</name>
        <dbReference type="ChEBI" id="CHEBI:30616"/>
    </ligand>
</feature>
<dbReference type="InterPro" id="IPR052751">
    <property type="entry name" value="Plant_MAPKKK"/>
</dbReference>
<dbReference type="PANTHER" id="PTHR48011:SF18">
    <property type="entry name" value="MITOGEN-ACTIVATED PROTEIN KINASE KINASE KINASE 19-RELATED"/>
    <property type="match status" value="1"/>
</dbReference>
<keyword evidence="9" id="KW-1185">Reference proteome</keyword>
<dbReference type="EMBL" id="CM018046">
    <property type="protein sequence ID" value="KAA8525710.1"/>
    <property type="molecule type" value="Genomic_DNA"/>
</dbReference>
<dbReference type="SMART" id="SM00220">
    <property type="entry name" value="S_TKc"/>
    <property type="match status" value="1"/>
</dbReference>
<dbReference type="Pfam" id="PF00069">
    <property type="entry name" value="Pkinase"/>
    <property type="match status" value="1"/>
</dbReference>
<dbReference type="PANTHER" id="PTHR48011">
    <property type="entry name" value="CCR4-NOT TRANSCRIPTIONAL COMPLEX SUBUNIT CAF120-RELATED"/>
    <property type="match status" value="1"/>
</dbReference>
<dbReference type="InterPro" id="IPR011009">
    <property type="entry name" value="Kinase-like_dom_sf"/>
</dbReference>
<evidence type="ECO:0000256" key="5">
    <source>
        <dbReference type="PROSITE-ProRule" id="PRU10141"/>
    </source>
</evidence>
<dbReference type="InterPro" id="IPR000719">
    <property type="entry name" value="Prot_kinase_dom"/>
</dbReference>
<organism evidence="8 9">
    <name type="scientific">Nyssa sinensis</name>
    <dbReference type="NCBI Taxonomy" id="561372"/>
    <lineage>
        <taxon>Eukaryota</taxon>
        <taxon>Viridiplantae</taxon>
        <taxon>Streptophyta</taxon>
        <taxon>Embryophyta</taxon>
        <taxon>Tracheophyta</taxon>
        <taxon>Spermatophyta</taxon>
        <taxon>Magnoliopsida</taxon>
        <taxon>eudicotyledons</taxon>
        <taxon>Gunneridae</taxon>
        <taxon>Pentapetalae</taxon>
        <taxon>asterids</taxon>
        <taxon>Cornales</taxon>
        <taxon>Nyssaceae</taxon>
        <taxon>Nyssa</taxon>
    </lineage>
</organism>
<dbReference type="SUPFAM" id="SSF56112">
    <property type="entry name" value="Protein kinase-like (PK-like)"/>
    <property type="match status" value="1"/>
</dbReference>
<dbReference type="AlphaFoldDB" id="A0A5J5A5H2"/>
<name>A0A5J5A5H2_9ASTE</name>
<proteinExistence type="inferred from homology"/>
<dbReference type="Gene3D" id="1.10.510.10">
    <property type="entry name" value="Transferase(Phosphotransferase) domain 1"/>
    <property type="match status" value="2"/>
</dbReference>
<dbReference type="GO" id="GO:0005524">
    <property type="term" value="F:ATP binding"/>
    <property type="evidence" value="ECO:0007669"/>
    <property type="project" value="UniProtKB-UniRule"/>
</dbReference>
<dbReference type="InterPro" id="IPR008271">
    <property type="entry name" value="Ser/Thr_kinase_AS"/>
</dbReference>
<dbReference type="InterPro" id="IPR017441">
    <property type="entry name" value="Protein_kinase_ATP_BS"/>
</dbReference>
<feature type="domain" description="Protein kinase" evidence="7">
    <location>
        <begin position="2"/>
        <end position="250"/>
    </location>
</feature>
<keyword evidence="1" id="KW-0808">Transferase</keyword>